<protein>
    <submittedName>
        <fullName evidence="2">Uncharacterized protein</fullName>
    </submittedName>
</protein>
<organism evidence="2">
    <name type="scientific">marine sediment metagenome</name>
    <dbReference type="NCBI Taxonomy" id="412755"/>
    <lineage>
        <taxon>unclassified sequences</taxon>
        <taxon>metagenomes</taxon>
        <taxon>ecological metagenomes</taxon>
    </lineage>
</organism>
<evidence type="ECO:0000313" key="2">
    <source>
        <dbReference type="EMBL" id="KKN02194.1"/>
    </source>
</evidence>
<dbReference type="EMBL" id="LAZR01005174">
    <property type="protein sequence ID" value="KKN02194.1"/>
    <property type="molecule type" value="Genomic_DNA"/>
</dbReference>
<comment type="caution">
    <text evidence="2">The sequence shown here is derived from an EMBL/GenBank/DDBJ whole genome shotgun (WGS) entry which is preliminary data.</text>
</comment>
<gene>
    <name evidence="2" type="ORF">LCGC14_1120170</name>
</gene>
<dbReference type="AlphaFoldDB" id="A0A0F9M913"/>
<accession>A0A0F9M913</accession>
<sequence length="65" mass="7193">MPGQKLMDARDGHVGQPGEDIGEPSLWVDIVHFRCDDQGIHGGRPLTATLGTREEPRLAVMQRFP</sequence>
<reference evidence="2" key="1">
    <citation type="journal article" date="2015" name="Nature">
        <title>Complex archaea that bridge the gap between prokaryotes and eukaryotes.</title>
        <authorList>
            <person name="Spang A."/>
            <person name="Saw J.H."/>
            <person name="Jorgensen S.L."/>
            <person name="Zaremba-Niedzwiedzka K."/>
            <person name="Martijn J."/>
            <person name="Lind A.E."/>
            <person name="van Eijk R."/>
            <person name="Schleper C."/>
            <person name="Guy L."/>
            <person name="Ettema T.J."/>
        </authorList>
    </citation>
    <scope>NUCLEOTIDE SEQUENCE</scope>
</reference>
<name>A0A0F9M913_9ZZZZ</name>
<feature type="region of interest" description="Disordered" evidence="1">
    <location>
        <begin position="1"/>
        <end position="21"/>
    </location>
</feature>
<evidence type="ECO:0000256" key="1">
    <source>
        <dbReference type="SAM" id="MobiDB-lite"/>
    </source>
</evidence>
<proteinExistence type="predicted"/>